<proteinExistence type="predicted"/>
<sequence length="74" mass="8627">MEMMQEWKARDNNKKVLKAQPHKPEFCRMQNSGLTLWAVVSWYFDQHMVFDSQKDWLNTAVLLSTAAHSLVDGS</sequence>
<reference evidence="1 2" key="1">
    <citation type="submission" date="2020-02" db="EMBL/GenBank/DDBJ databases">
        <title>Tigecycline-resistant Acinetobacter species from pigs and migratory birds.</title>
        <authorList>
            <person name="Chen C."/>
            <person name="Sun J."/>
            <person name="Liao X.-P."/>
            <person name="Liu Y.-H."/>
        </authorList>
    </citation>
    <scope>NUCLEOTIDE SEQUENCE [LARGE SCALE GENOMIC DNA]</scope>
    <source>
        <strain evidence="1 2">C15_T</strain>
    </source>
</reference>
<dbReference type="EMBL" id="CP048654">
    <property type="protein sequence ID" value="QOW42410.1"/>
    <property type="molecule type" value="Genomic_DNA"/>
</dbReference>
<accession>A0A6C0YJG7</accession>
<dbReference type="Proteomes" id="UP000593812">
    <property type="component" value="Chromosome"/>
</dbReference>
<evidence type="ECO:0000313" key="2">
    <source>
        <dbReference type="Proteomes" id="UP000593812"/>
    </source>
</evidence>
<name>A0A6C0YJG7_9GAMM</name>
<evidence type="ECO:0000313" key="1">
    <source>
        <dbReference type="EMBL" id="QOW42410.1"/>
    </source>
</evidence>
<dbReference type="AlphaFoldDB" id="A0A6C0YJG7"/>
<gene>
    <name evidence="1" type="ORF">G0027_05830</name>
</gene>
<protein>
    <submittedName>
        <fullName evidence="1">Uncharacterized protein</fullName>
    </submittedName>
</protein>
<organism evidence="1 2">
    <name type="scientific">Acinetobacter indicus</name>
    <dbReference type="NCBI Taxonomy" id="756892"/>
    <lineage>
        <taxon>Bacteria</taxon>
        <taxon>Pseudomonadati</taxon>
        <taxon>Pseudomonadota</taxon>
        <taxon>Gammaproteobacteria</taxon>
        <taxon>Moraxellales</taxon>
        <taxon>Moraxellaceae</taxon>
        <taxon>Acinetobacter</taxon>
    </lineage>
</organism>